<proteinExistence type="predicted"/>
<dbReference type="RefSeq" id="XP_010935793.1">
    <property type="nucleotide sequence ID" value="XM_010937491.2"/>
</dbReference>
<dbReference type="Proteomes" id="UP000504607">
    <property type="component" value="Chromosome 12"/>
</dbReference>
<feature type="region of interest" description="Disordered" evidence="1">
    <location>
        <begin position="23"/>
        <end position="44"/>
    </location>
</feature>
<feature type="region of interest" description="Disordered" evidence="1">
    <location>
        <begin position="183"/>
        <end position="206"/>
    </location>
</feature>
<dbReference type="RefSeq" id="XP_073102677.1">
    <property type="nucleotide sequence ID" value="XM_073246576.1"/>
</dbReference>
<keyword evidence="2" id="KW-1133">Transmembrane helix</keyword>
<feature type="compositionally biased region" description="Polar residues" evidence="1">
    <location>
        <begin position="184"/>
        <end position="200"/>
    </location>
</feature>
<accession>A0A6I9S240</accession>
<evidence type="ECO:0000313" key="5">
    <source>
        <dbReference type="RefSeq" id="XP_010935793.1"/>
    </source>
</evidence>
<name>A0A6I9S240_ELAGV</name>
<dbReference type="PANTHER" id="PTHR34797:SF1">
    <property type="entry name" value="ATG8-INTERACTING PROTEIN 2"/>
    <property type="match status" value="1"/>
</dbReference>
<dbReference type="GeneID" id="105055611"/>
<reference evidence="4 5" key="1">
    <citation type="submission" date="2022-04" db="UniProtKB">
        <authorList>
            <consortium name="RefSeq"/>
        </authorList>
    </citation>
    <scope>IDENTIFICATION</scope>
</reference>
<keyword evidence="2" id="KW-0812">Transmembrane</keyword>
<feature type="transmembrane region" description="Helical" evidence="2">
    <location>
        <begin position="234"/>
        <end position="251"/>
    </location>
</feature>
<evidence type="ECO:0000313" key="3">
    <source>
        <dbReference type="Proteomes" id="UP000504607"/>
    </source>
</evidence>
<evidence type="ECO:0000313" key="4">
    <source>
        <dbReference type="RefSeq" id="XP_010935792.1"/>
    </source>
</evidence>
<dbReference type="KEGG" id="egu:105055611"/>
<keyword evidence="3" id="KW-1185">Reference proteome</keyword>
<dbReference type="AlphaFoldDB" id="A0A6I9S240"/>
<dbReference type="OrthoDB" id="604034at2759"/>
<dbReference type="RefSeq" id="XP_010935792.1">
    <property type="nucleotide sequence ID" value="XM_010937490.2"/>
</dbReference>
<dbReference type="PANTHER" id="PTHR34797">
    <property type="entry name" value="ATG8-INTERACTING PROTEIN 2"/>
    <property type="match status" value="1"/>
</dbReference>
<keyword evidence="2" id="KW-0472">Membrane</keyword>
<sequence>MGDNAKEGEENLPNGTDWEVVSLTASTYAAAPGPKPFEPTDEGINKDFDKNEQGFPDTMFMSRHFIFPPGKTENLPVEPDYIEIHNKFKGQDASLVEEDDNGPKNAPEESCMSKSDDSLHGIQFFDNGKSLSVGDMEFGEGKGLQRLSLHGEESAIFNAYHAESDISSSILCSENNEIAKHNDLSCQNSDSPSDFTNASELNEENKKDASRLPCEAWWKRKAVLLYNHAKEGNAFWSVFVAAALMGLVILGQRWQREKLQIQQLKLQFRTNNEGISWTVGPISQFKGILVGEHQCNPLTCGDAVFNR</sequence>
<protein>
    <submittedName>
        <fullName evidence="4 5">ATG8-interacting protein 1 isoform X1</fullName>
    </submittedName>
</protein>
<evidence type="ECO:0000256" key="1">
    <source>
        <dbReference type="SAM" id="MobiDB-lite"/>
    </source>
</evidence>
<feature type="region of interest" description="Disordered" evidence="1">
    <location>
        <begin position="95"/>
        <end position="115"/>
    </location>
</feature>
<organism evidence="4">
    <name type="scientific">Elaeis guineensis var. tenera</name>
    <name type="common">Oil palm</name>
    <dbReference type="NCBI Taxonomy" id="51953"/>
    <lineage>
        <taxon>Eukaryota</taxon>
        <taxon>Viridiplantae</taxon>
        <taxon>Streptophyta</taxon>
        <taxon>Embryophyta</taxon>
        <taxon>Tracheophyta</taxon>
        <taxon>Spermatophyta</taxon>
        <taxon>Magnoliopsida</taxon>
        <taxon>Liliopsida</taxon>
        <taxon>Arecaceae</taxon>
        <taxon>Arecoideae</taxon>
        <taxon>Cocoseae</taxon>
        <taxon>Elaeidinae</taxon>
        <taxon>Elaeis</taxon>
    </lineage>
</organism>
<evidence type="ECO:0000256" key="2">
    <source>
        <dbReference type="SAM" id="Phobius"/>
    </source>
</evidence>
<dbReference type="InterPro" id="IPR040304">
    <property type="entry name" value="ATG8-IP-1/2"/>
</dbReference>
<gene>
    <name evidence="4 5" type="primary">LOC105055611</name>
</gene>